<dbReference type="EMBL" id="WHPD01003305">
    <property type="protein sequence ID" value="MPV90043.1"/>
    <property type="molecule type" value="Genomic_DNA"/>
</dbReference>
<dbReference type="NCBIfam" id="TIGR00026">
    <property type="entry name" value="hi_GC_TIGR00026"/>
    <property type="match status" value="1"/>
</dbReference>
<dbReference type="AlphaFoldDB" id="A0A7J9V0B3"/>
<dbReference type="InterPro" id="IPR004378">
    <property type="entry name" value="F420H2_quin_Rdtase"/>
</dbReference>
<dbReference type="Gene3D" id="2.30.110.10">
    <property type="entry name" value="Electron Transport, Fmn-binding Protein, Chain A"/>
    <property type="match status" value="1"/>
</dbReference>
<dbReference type="InterPro" id="IPR012349">
    <property type="entry name" value="Split_barrel_FMN-bd"/>
</dbReference>
<dbReference type="OrthoDB" id="3778270at2"/>
<dbReference type="RefSeq" id="WP_152232817.1">
    <property type="nucleotide sequence ID" value="NZ_BAAAOT010000010.1"/>
</dbReference>
<dbReference type="GO" id="GO:0016491">
    <property type="term" value="F:oxidoreductase activity"/>
    <property type="evidence" value="ECO:0007669"/>
    <property type="project" value="InterPro"/>
</dbReference>
<keyword evidence="2" id="KW-1185">Reference proteome</keyword>
<dbReference type="Pfam" id="PF04075">
    <property type="entry name" value="F420H2_quin_red"/>
    <property type="match status" value="1"/>
</dbReference>
<protein>
    <submittedName>
        <fullName evidence="1">Nitroreductase family deazaflavin-dependent oxidoreductase</fullName>
    </submittedName>
</protein>
<name>A0A7J9V0B3_9MICO</name>
<reference evidence="1 2" key="1">
    <citation type="submission" date="2019-10" db="EMBL/GenBank/DDBJ databases">
        <title>Georgenia wutianyii sp. nov. and Georgenia yuyongxinii sp. nov. isolated from plateau pika (Ochotona curzoniae) in the Qinghai-Tibet plateau of China.</title>
        <authorList>
            <person name="Tian Z."/>
        </authorList>
    </citation>
    <scope>NUCLEOTIDE SEQUENCE [LARGE SCALE GENOMIC DNA]</scope>
    <source>
        <strain evidence="1 2">JCM 15130</strain>
    </source>
</reference>
<gene>
    <name evidence="1" type="ORF">GB882_15315</name>
</gene>
<dbReference type="Proteomes" id="UP000429644">
    <property type="component" value="Unassembled WGS sequence"/>
</dbReference>
<evidence type="ECO:0000313" key="1">
    <source>
        <dbReference type="EMBL" id="MPV90043.1"/>
    </source>
</evidence>
<comment type="caution">
    <text evidence="1">The sequence shown here is derived from an EMBL/GenBank/DDBJ whole genome shotgun (WGS) entry which is preliminary data.</text>
</comment>
<evidence type="ECO:0000313" key="2">
    <source>
        <dbReference type="Proteomes" id="UP000429644"/>
    </source>
</evidence>
<proteinExistence type="predicted"/>
<sequence>MSPIPLWVGRVNKRALNRVMRFVAPYLPGFALLVHRGRRSGREYAVPVNIFRDGAGYRIALTYGPSTDWVRNVRAAGGCRVRTRGRLVELTNPRLVHDPGRSWAPPVVRQILGLAQAPDSLVLDADAEH</sequence>
<accession>A0A7J9V0B3</accession>
<organism evidence="1 2">
    <name type="scientific">Georgenia ruanii</name>
    <dbReference type="NCBI Taxonomy" id="348442"/>
    <lineage>
        <taxon>Bacteria</taxon>
        <taxon>Bacillati</taxon>
        <taxon>Actinomycetota</taxon>
        <taxon>Actinomycetes</taxon>
        <taxon>Micrococcales</taxon>
        <taxon>Bogoriellaceae</taxon>
        <taxon>Georgenia</taxon>
    </lineage>
</organism>